<feature type="chain" id="PRO_5026140285" description="Poly(3-hydroxybutyrate) depolymerase" evidence="3">
    <location>
        <begin position="29"/>
        <end position="643"/>
    </location>
</feature>
<reference evidence="4 5" key="1">
    <citation type="submission" date="2020-02" db="EMBL/GenBank/DDBJ databases">
        <title>Whole-genome analyses of novel actinobacteria.</title>
        <authorList>
            <person name="Sahin N."/>
            <person name="Tokatli A."/>
        </authorList>
    </citation>
    <scope>NUCLEOTIDE SEQUENCE [LARGE SCALE GENOMIC DNA]</scope>
    <source>
        <strain evidence="4 5">YC504</strain>
    </source>
</reference>
<dbReference type="AlphaFoldDB" id="A0A6G4X9J8"/>
<name>A0A6G4X9J8_9ACTN</name>
<dbReference type="InterPro" id="IPR050955">
    <property type="entry name" value="Plant_Biomass_Hydrol_Est"/>
</dbReference>
<evidence type="ECO:0000256" key="2">
    <source>
        <dbReference type="SAM" id="MobiDB-lite"/>
    </source>
</evidence>
<evidence type="ECO:0000313" key="5">
    <source>
        <dbReference type="Proteomes" id="UP000481109"/>
    </source>
</evidence>
<dbReference type="Proteomes" id="UP000481109">
    <property type="component" value="Unassembled WGS sequence"/>
</dbReference>
<proteinExistence type="predicted"/>
<protein>
    <recommendedName>
        <fullName evidence="6">Poly(3-hydroxybutyrate) depolymerase</fullName>
    </recommendedName>
</protein>
<sequence length="643" mass="71880">MTSIDRRRLLRGAAASAVTAAVATGAPAATATAADRTAARPAPPLGTAQPLDDRPFPSYDYTRANKLPREMTGYWEKSFAIGGTRRTAKVYLSPETPIRSYFTVLAVPDGVDTAEFLRRSGWRDTADEREEGLFVLEPGEGGWTDAESELAYVEAAMGFFESNRYFSVFGEHYLVGYGFGAPPLEAWAVAHPLRVIAQVHLNSRGLRETYLNAYAGVEFDGRTAPSYTPVVFPDGFRLIRHDETVLPTWYIGPDANTAGASLSYWKRANDTLQRGERDGAFGTVYRQRHGSGRWMTSHAGPISQVAVEQRPTDPFAPRTTDRIVAFLTRYTRYENFFAYGNQLNERADYRRLGVEVRTMTVEGQVREYLVHVPRTAHRIWRGKAPVVFVWPGNSQTDKVFMDAAGWWEVAEREGCVVVTVCEQYSATSVSVSHRDSLVFFRQLREVMLREYPVDPGRLYSTGQSAGSGVTQTFAIAFPEHFAAVASTSFTVAPDATGTVSLDGVAHPARHRPIPTYQIYGFGDLAFLEGGLWDGTDNRLDTWARYHLDAGGLTLAVVDTVDGALSGWQDRYQTWTWHAPGTQTPLLRLTKNNYRSHNTMPEETPLLWGFLRHYRHEARSDGTVARYYSASGFRRRGDEIRLRS</sequence>
<feature type="compositionally biased region" description="Low complexity" evidence="2">
    <location>
        <begin position="31"/>
        <end position="40"/>
    </location>
</feature>
<dbReference type="Gene3D" id="3.40.50.1820">
    <property type="entry name" value="alpha/beta hydrolase"/>
    <property type="match status" value="1"/>
</dbReference>
<feature type="region of interest" description="Disordered" evidence="2">
    <location>
        <begin position="31"/>
        <end position="59"/>
    </location>
</feature>
<comment type="caution">
    <text evidence="4">The sequence shown here is derived from an EMBL/GenBank/DDBJ whole genome shotgun (WGS) entry which is preliminary data.</text>
</comment>
<keyword evidence="5" id="KW-1185">Reference proteome</keyword>
<feature type="signal peptide" evidence="3">
    <location>
        <begin position="1"/>
        <end position="28"/>
    </location>
</feature>
<dbReference type="PROSITE" id="PS51318">
    <property type="entry name" value="TAT"/>
    <property type="match status" value="1"/>
</dbReference>
<organism evidence="4 5">
    <name type="scientific">Streptomyces mesophilus</name>
    <dbReference type="NCBI Taxonomy" id="1775132"/>
    <lineage>
        <taxon>Bacteria</taxon>
        <taxon>Bacillati</taxon>
        <taxon>Actinomycetota</taxon>
        <taxon>Actinomycetes</taxon>
        <taxon>Kitasatosporales</taxon>
        <taxon>Streptomycetaceae</taxon>
        <taxon>Streptomyces</taxon>
    </lineage>
</organism>
<dbReference type="InterPro" id="IPR029058">
    <property type="entry name" value="AB_hydrolase_fold"/>
</dbReference>
<dbReference type="RefSeq" id="WP_165329730.1">
    <property type="nucleotide sequence ID" value="NZ_JAAKZW010000001.1"/>
</dbReference>
<gene>
    <name evidence="4" type="ORF">G6045_00720</name>
</gene>
<evidence type="ECO:0000256" key="1">
    <source>
        <dbReference type="ARBA" id="ARBA00022729"/>
    </source>
</evidence>
<dbReference type="PANTHER" id="PTHR43037:SF1">
    <property type="entry name" value="BLL1128 PROTEIN"/>
    <property type="match status" value="1"/>
</dbReference>
<accession>A0A6G4X9J8</accession>
<evidence type="ECO:0000313" key="4">
    <source>
        <dbReference type="EMBL" id="NGO74216.1"/>
    </source>
</evidence>
<evidence type="ECO:0008006" key="6">
    <source>
        <dbReference type="Google" id="ProtNLM"/>
    </source>
</evidence>
<evidence type="ECO:0000256" key="3">
    <source>
        <dbReference type="SAM" id="SignalP"/>
    </source>
</evidence>
<dbReference type="PANTHER" id="PTHR43037">
    <property type="entry name" value="UNNAMED PRODUCT-RELATED"/>
    <property type="match status" value="1"/>
</dbReference>
<keyword evidence="1 3" id="KW-0732">Signal</keyword>
<dbReference type="InterPro" id="IPR006311">
    <property type="entry name" value="TAT_signal"/>
</dbReference>
<dbReference type="SUPFAM" id="SSF53474">
    <property type="entry name" value="alpha/beta-Hydrolases"/>
    <property type="match status" value="1"/>
</dbReference>
<dbReference type="EMBL" id="JAAKZW010000001">
    <property type="protein sequence ID" value="NGO74216.1"/>
    <property type="molecule type" value="Genomic_DNA"/>
</dbReference>